<evidence type="ECO:0000313" key="3">
    <source>
        <dbReference type="EMBL" id="KAK1585153.1"/>
    </source>
</evidence>
<gene>
    <name evidence="3" type="ORF">LY79DRAFT_671254</name>
</gene>
<comment type="caution">
    <text evidence="3">The sequence shown here is derived from an EMBL/GenBank/DDBJ whole genome shotgun (WGS) entry which is preliminary data.</text>
</comment>
<evidence type="ECO:0000313" key="4">
    <source>
        <dbReference type="Proteomes" id="UP001230504"/>
    </source>
</evidence>
<reference evidence="3" key="1">
    <citation type="submission" date="2021-06" db="EMBL/GenBank/DDBJ databases">
        <title>Comparative genomics, transcriptomics and evolutionary studies reveal genomic signatures of adaptation to plant cell wall in hemibiotrophic fungi.</title>
        <authorList>
            <consortium name="DOE Joint Genome Institute"/>
            <person name="Baroncelli R."/>
            <person name="Diaz J.F."/>
            <person name="Benocci T."/>
            <person name="Peng M."/>
            <person name="Battaglia E."/>
            <person name="Haridas S."/>
            <person name="Andreopoulos W."/>
            <person name="Labutti K."/>
            <person name="Pangilinan J."/>
            <person name="Floch G.L."/>
            <person name="Makela M.R."/>
            <person name="Henrissat B."/>
            <person name="Grigoriev I.V."/>
            <person name="Crouch J.A."/>
            <person name="De Vries R.P."/>
            <person name="Sukno S.A."/>
            <person name="Thon M.R."/>
        </authorList>
    </citation>
    <scope>NUCLEOTIDE SEQUENCE</scope>
    <source>
        <strain evidence="3">CBS 125086</strain>
    </source>
</reference>
<dbReference type="EMBL" id="JAHLJV010000047">
    <property type="protein sequence ID" value="KAK1585153.1"/>
    <property type="molecule type" value="Genomic_DNA"/>
</dbReference>
<evidence type="ECO:0000256" key="2">
    <source>
        <dbReference type="SAM" id="Phobius"/>
    </source>
</evidence>
<keyword evidence="2" id="KW-1133">Transmembrane helix</keyword>
<proteinExistence type="predicted"/>
<feature type="region of interest" description="Disordered" evidence="1">
    <location>
        <begin position="118"/>
        <end position="164"/>
    </location>
</feature>
<keyword evidence="2" id="KW-0472">Membrane</keyword>
<organism evidence="3 4">
    <name type="scientific">Colletotrichum navitas</name>
    <dbReference type="NCBI Taxonomy" id="681940"/>
    <lineage>
        <taxon>Eukaryota</taxon>
        <taxon>Fungi</taxon>
        <taxon>Dikarya</taxon>
        <taxon>Ascomycota</taxon>
        <taxon>Pezizomycotina</taxon>
        <taxon>Sordariomycetes</taxon>
        <taxon>Hypocreomycetidae</taxon>
        <taxon>Glomerellales</taxon>
        <taxon>Glomerellaceae</taxon>
        <taxon>Colletotrichum</taxon>
        <taxon>Colletotrichum graminicola species complex</taxon>
    </lineage>
</organism>
<dbReference type="GeneID" id="85448129"/>
<name>A0AAD8PWL5_9PEZI</name>
<sequence>MPPHEAYHARLSPRSAESDRSRVSYLAPFAVGTSVALFLAFLITIALWRRDVFKARSENREMLKSLTLTKQQLAEAIELHEKQSRYIRQLHNISSRYVVEHGPLPLAVLEQVAAEVGQVPEGNPSPENGDEFVVSDDEEWENETRARESLVSDDSRVETDPAAPRIATIGVMRTAAWLQGPEPERLHELPKAP</sequence>
<dbReference type="Proteomes" id="UP001230504">
    <property type="component" value="Unassembled WGS sequence"/>
</dbReference>
<evidence type="ECO:0000256" key="1">
    <source>
        <dbReference type="SAM" id="MobiDB-lite"/>
    </source>
</evidence>
<feature type="transmembrane region" description="Helical" evidence="2">
    <location>
        <begin position="25"/>
        <end position="48"/>
    </location>
</feature>
<dbReference type="RefSeq" id="XP_060412197.1">
    <property type="nucleotide sequence ID" value="XM_060563889.1"/>
</dbReference>
<keyword evidence="2" id="KW-0812">Transmembrane</keyword>
<feature type="compositionally biased region" description="Acidic residues" evidence="1">
    <location>
        <begin position="128"/>
        <end position="141"/>
    </location>
</feature>
<protein>
    <submittedName>
        <fullName evidence="3">Uncharacterized protein</fullName>
    </submittedName>
</protein>
<feature type="compositionally biased region" description="Basic and acidic residues" evidence="1">
    <location>
        <begin position="142"/>
        <end position="159"/>
    </location>
</feature>
<dbReference type="AlphaFoldDB" id="A0AAD8PWL5"/>
<keyword evidence="4" id="KW-1185">Reference proteome</keyword>
<accession>A0AAD8PWL5</accession>